<reference evidence="1 2" key="1">
    <citation type="journal article" date="2023" name="Sci. Data">
        <title>Genome assembly of the Korean intertidal mud-creeper Batillaria attramentaria.</title>
        <authorList>
            <person name="Patra A.K."/>
            <person name="Ho P.T."/>
            <person name="Jun S."/>
            <person name="Lee S.J."/>
            <person name="Kim Y."/>
            <person name="Won Y.J."/>
        </authorList>
    </citation>
    <scope>NUCLEOTIDE SEQUENCE [LARGE SCALE GENOMIC DNA]</scope>
    <source>
        <strain evidence="1">Wonlab-2016</strain>
    </source>
</reference>
<organism evidence="1 2">
    <name type="scientific">Batillaria attramentaria</name>
    <dbReference type="NCBI Taxonomy" id="370345"/>
    <lineage>
        <taxon>Eukaryota</taxon>
        <taxon>Metazoa</taxon>
        <taxon>Spiralia</taxon>
        <taxon>Lophotrochozoa</taxon>
        <taxon>Mollusca</taxon>
        <taxon>Gastropoda</taxon>
        <taxon>Caenogastropoda</taxon>
        <taxon>Sorbeoconcha</taxon>
        <taxon>Cerithioidea</taxon>
        <taxon>Batillariidae</taxon>
        <taxon>Batillaria</taxon>
    </lineage>
</organism>
<dbReference type="EMBL" id="JACVVK020000146">
    <property type="protein sequence ID" value="KAK7488801.1"/>
    <property type="molecule type" value="Genomic_DNA"/>
</dbReference>
<gene>
    <name evidence="1" type="ORF">BaRGS_00019936</name>
</gene>
<name>A0ABD0KNK4_9CAEN</name>
<sequence length="142" mass="15020">MRPIHHGKHPASDTRLNGFEGLAVSKAVRLSTDGHWGSDEKAGYLADKRPVKLTATVSGKAALLGSNVEKKFTIMICVSGHLIMTACGQTVSPISGTRIDCFIPVPGHPPNFFVLSPDSLATHGCSVLKVNVSSLILLGSKF</sequence>
<protein>
    <submittedName>
        <fullName evidence="1">Uncharacterized protein</fullName>
    </submittedName>
</protein>
<evidence type="ECO:0000313" key="1">
    <source>
        <dbReference type="EMBL" id="KAK7488801.1"/>
    </source>
</evidence>
<accession>A0ABD0KNK4</accession>
<dbReference type="AlphaFoldDB" id="A0ABD0KNK4"/>
<dbReference type="Proteomes" id="UP001519460">
    <property type="component" value="Unassembled WGS sequence"/>
</dbReference>
<comment type="caution">
    <text evidence="1">The sequence shown here is derived from an EMBL/GenBank/DDBJ whole genome shotgun (WGS) entry which is preliminary data.</text>
</comment>
<evidence type="ECO:0000313" key="2">
    <source>
        <dbReference type="Proteomes" id="UP001519460"/>
    </source>
</evidence>
<keyword evidence="2" id="KW-1185">Reference proteome</keyword>
<proteinExistence type="predicted"/>